<dbReference type="NCBIfam" id="NF037979">
    <property type="entry name" value="Na_transp"/>
    <property type="match status" value="1"/>
</dbReference>
<dbReference type="EMBL" id="BA000001">
    <property type="protein sequence ID" value="BAA30486.1"/>
    <property type="molecule type" value="Genomic_DNA"/>
</dbReference>
<protein>
    <submittedName>
        <fullName evidence="2">Uncharacterized protein</fullName>
    </submittedName>
</protein>
<dbReference type="AlphaFoldDB" id="O50088"/>
<name>O50088_PYRHO</name>
<feature type="transmembrane region" description="Helical" evidence="1">
    <location>
        <begin position="176"/>
        <end position="197"/>
    </location>
</feature>
<feature type="transmembrane region" description="Helical" evidence="1">
    <location>
        <begin position="360"/>
        <end position="380"/>
    </location>
</feature>
<feature type="transmembrane region" description="Helical" evidence="1">
    <location>
        <begin position="209"/>
        <end position="230"/>
    </location>
</feature>
<keyword evidence="3" id="KW-1185">Reference proteome</keyword>
<feature type="transmembrane region" description="Helical" evidence="1">
    <location>
        <begin position="335"/>
        <end position="354"/>
    </location>
</feature>
<feature type="transmembrane region" description="Helical" evidence="1">
    <location>
        <begin position="13"/>
        <end position="41"/>
    </location>
</feature>
<evidence type="ECO:0000313" key="3">
    <source>
        <dbReference type="Proteomes" id="UP000000752"/>
    </source>
</evidence>
<organism evidence="2 3">
    <name type="scientific">Pyrococcus horikoshii (strain ATCC 700860 / DSM 12428 / JCM 9974 / NBRC 100139 / OT-3)</name>
    <dbReference type="NCBI Taxonomy" id="70601"/>
    <lineage>
        <taxon>Archaea</taxon>
        <taxon>Methanobacteriati</taxon>
        <taxon>Methanobacteriota</taxon>
        <taxon>Thermococci</taxon>
        <taxon>Thermococcales</taxon>
        <taxon>Thermococcaceae</taxon>
        <taxon>Pyrococcus</taxon>
    </lineage>
</organism>
<dbReference type="KEGG" id="pho:PH1380"/>
<accession>O50088</accession>
<dbReference type="eggNOG" id="arCOG03819">
    <property type="taxonomic scope" value="Archaea"/>
</dbReference>
<sequence>MIGIWTFTLVPKILIMGGLTGLLLILTFSGIISGIVALEIYEIKNRPYRIHEFMTKFVKTPSISIILLSFLFIVTSITAHYTGMSIESMVNTPIPGVGILVIFLGMLLLVLTRSRSLDIIVVSSVLTVVLIITGMLFLRNQAESIVNTQLSRSFISNVFTAVKSFNINISLLEVEYAFIISVLIFGLGMGFYYIIGGPLATLKVDVRKVIIVTILIQVIISFVAVATLAYSVGIAHQAFRDAFMKGKAKEALEVYREYFNPLWEEYRRSEGFNPKVAIESLYNIPNMLRDLKMKGSLGIIVSLMGSIFLAGFTTVLVLLEIGGQLIMDIFQVNRRTGITIVALLSSLFAGFAYLNPLRVILLSTVISIMPLIGFIEFYPVMKLRSSLISYVLGSILLIFGIADIVAILQFKNYYYELGVIVGLMLLIPLAFNKLLIKPTTKS</sequence>
<feature type="transmembrane region" description="Helical" evidence="1">
    <location>
        <begin position="414"/>
        <end position="436"/>
    </location>
</feature>
<keyword evidence="1" id="KW-1133">Transmembrane helix</keyword>
<evidence type="ECO:0000313" key="2">
    <source>
        <dbReference type="EMBL" id="BAA30486.1"/>
    </source>
</evidence>
<feature type="transmembrane region" description="Helical" evidence="1">
    <location>
        <begin position="387"/>
        <end position="408"/>
    </location>
</feature>
<dbReference type="PIR" id="F71010">
    <property type="entry name" value="F71010"/>
</dbReference>
<evidence type="ECO:0000256" key="1">
    <source>
        <dbReference type="SAM" id="Phobius"/>
    </source>
</evidence>
<reference evidence="2 3" key="1">
    <citation type="journal article" date="1998" name="DNA Res.">
        <title>Complete sequence and gene organization of the genome of a hyper-thermophilic archaebacterium, Pyrococcus horikoshii OT3.</title>
        <authorList>
            <person name="Kawarabayasi Y."/>
            <person name="Sawada M."/>
            <person name="Horikawa H."/>
            <person name="Haikawa Y."/>
            <person name="Hino Y."/>
            <person name="Yamamoto S."/>
            <person name="Sekine M."/>
            <person name="Baba S."/>
            <person name="Kosugi H."/>
            <person name="Hosoyama A."/>
            <person name="Nagai Y."/>
            <person name="Sakai M."/>
            <person name="Ogura K."/>
            <person name="Otuka R."/>
            <person name="Nakazawa H."/>
            <person name="Takamiya M."/>
            <person name="Ohfuku Y."/>
            <person name="Funahashi T."/>
            <person name="Tanaka T."/>
            <person name="Kudoh Y."/>
            <person name="Yamazaki J."/>
            <person name="Kushida N."/>
            <person name="Oguchi A."/>
            <person name="Aoki K."/>
            <person name="Nakamura Y."/>
            <person name="Robb T.F."/>
            <person name="Horikoshi K."/>
            <person name="Masuchi Y."/>
            <person name="Shizuya H."/>
            <person name="Kikuchi H."/>
        </authorList>
    </citation>
    <scope>NUCLEOTIDE SEQUENCE [LARGE SCALE GENOMIC DNA]</scope>
    <source>
        <strain evidence="3">ATCC 700860 / DSM 12428 / JCM 9974 / NBRC 100139 / OT-3</strain>
    </source>
</reference>
<feature type="transmembrane region" description="Helical" evidence="1">
    <location>
        <begin position="297"/>
        <end position="323"/>
    </location>
</feature>
<feature type="transmembrane region" description="Helical" evidence="1">
    <location>
        <begin position="62"/>
        <end position="82"/>
    </location>
</feature>
<gene>
    <name evidence="2" type="ordered locus">PH1380</name>
</gene>
<keyword evidence="1" id="KW-0812">Transmembrane</keyword>
<proteinExistence type="predicted"/>
<dbReference type="EnsemblBacteria" id="BAA30486">
    <property type="protein sequence ID" value="BAA30486"/>
    <property type="gene ID" value="BAA30486"/>
</dbReference>
<keyword evidence="1" id="KW-0472">Membrane</keyword>
<dbReference type="STRING" id="70601.gene:9378356"/>
<feature type="transmembrane region" description="Helical" evidence="1">
    <location>
        <begin position="94"/>
        <end position="112"/>
    </location>
</feature>
<dbReference type="Proteomes" id="UP000000752">
    <property type="component" value="Chromosome"/>
</dbReference>
<feature type="transmembrane region" description="Helical" evidence="1">
    <location>
        <begin position="119"/>
        <end position="138"/>
    </location>
</feature>